<feature type="region of interest" description="Disordered" evidence="1">
    <location>
        <begin position="217"/>
        <end position="253"/>
    </location>
</feature>
<accession>A0A2P6V9L6</accession>
<feature type="domain" description="Peptidoglycan binding-like" evidence="2">
    <location>
        <begin position="369"/>
        <end position="424"/>
    </location>
</feature>
<dbReference type="Pfam" id="PF01471">
    <property type="entry name" value="PG_binding_1"/>
    <property type="match status" value="2"/>
</dbReference>
<dbReference type="Gene3D" id="1.10.101.10">
    <property type="entry name" value="PGBD-like superfamily/PGBD"/>
    <property type="match status" value="2"/>
</dbReference>
<dbReference type="AlphaFoldDB" id="A0A2P6V9L6"/>
<dbReference type="InterPro" id="IPR002477">
    <property type="entry name" value="Peptidoglycan-bd-like"/>
</dbReference>
<dbReference type="InterPro" id="IPR036366">
    <property type="entry name" value="PGBDSf"/>
</dbReference>
<feature type="region of interest" description="Disordered" evidence="1">
    <location>
        <begin position="448"/>
        <end position="478"/>
    </location>
</feature>
<sequence length="655" mass="66790">MGVHAGALGTLPAAYCRGARPGPSLRRLVARPLAPASIHAAPTVVVATRRHSKVLASGGQAPGGGSPAPYAEALLQREYELWQRQSEMFERLQAQHATDLARFDGERAAWQATEAVLRQEAAELRAQLLFLISQLGAATAAGGGPVVGGAMQQQQQQPAAFSAASQAALVGREPAGALPGGSRFGSSASSPVAAAAGGGPSPGEQVKALVDAMRAGAGRASNGASPASAASSSSSSSSCSSSMPVSAGEAWPQGADSELPDYAAELAAALAAVENTDVLSGLGAYTSAAARRGARAAPAAEHAAPPAPTQHTPPAAAAPAQAAATAPAAAAAAQPAAPEAAANAELAAELAATGPPPMLTVGADDIFWVTQLHTGLVDLGYYPGDEDIDEFMFGEGTLSALTTMQCCEGLAETGIADEASWAKLLGPSLGPKPTRDLTADMMLNVPGVTDKLGGGATGTSSSSGGGGGAQPATAQQQAAKPYTELFTAAFSETVTSTPDGGMQDVTRLEVTDTVAVGDAVTQESVQVSSTTVSRPKITEWPILLEGDGGREVHSLHIALQRAGYYCSEDDERWWTFSDGTMAALKTFQACNGYPESGVCDAATWRLLLGDDADPSEIYNLETGDSADEDLGNQTGDRVWLMGEQRWEDRSRVRRS</sequence>
<name>A0A2P6V9L6_9CHLO</name>
<comment type="caution">
    <text evidence="3">The sequence shown here is derived from an EMBL/GenBank/DDBJ whole genome shotgun (WGS) entry which is preliminary data.</text>
</comment>
<feature type="region of interest" description="Disordered" evidence="1">
    <location>
        <begin position="174"/>
        <end position="205"/>
    </location>
</feature>
<protein>
    <submittedName>
        <fullName evidence="3">Peptidoglycan binding</fullName>
    </submittedName>
</protein>
<feature type="compositionally biased region" description="Gly residues" evidence="1">
    <location>
        <begin position="452"/>
        <end position="469"/>
    </location>
</feature>
<gene>
    <name evidence="3" type="ORF">C2E20_5919</name>
</gene>
<evidence type="ECO:0000259" key="2">
    <source>
        <dbReference type="Pfam" id="PF01471"/>
    </source>
</evidence>
<dbReference type="OrthoDB" id="1001489at2759"/>
<dbReference type="EMBL" id="LHPF02000018">
    <property type="protein sequence ID" value="PSC70776.1"/>
    <property type="molecule type" value="Genomic_DNA"/>
</dbReference>
<keyword evidence="4" id="KW-1185">Reference proteome</keyword>
<feature type="region of interest" description="Disordered" evidence="1">
    <location>
        <begin position="296"/>
        <end position="322"/>
    </location>
</feature>
<reference evidence="3 4" key="1">
    <citation type="journal article" date="2018" name="Plant J.">
        <title>Genome sequences of Chlorella sorokiniana UTEX 1602 and Micractinium conductrix SAG 241.80: implications to maltose excretion by a green alga.</title>
        <authorList>
            <person name="Arriola M.B."/>
            <person name="Velmurugan N."/>
            <person name="Zhang Y."/>
            <person name="Plunkett M.H."/>
            <person name="Hondzo H."/>
            <person name="Barney B.M."/>
        </authorList>
    </citation>
    <scope>NUCLEOTIDE SEQUENCE [LARGE SCALE GENOMIC DNA]</scope>
    <source>
        <strain evidence="3 4">SAG 241.80</strain>
    </source>
</reference>
<feature type="compositionally biased region" description="Low complexity" evidence="1">
    <location>
        <begin position="217"/>
        <end position="248"/>
    </location>
</feature>
<evidence type="ECO:0000313" key="4">
    <source>
        <dbReference type="Proteomes" id="UP000239649"/>
    </source>
</evidence>
<feature type="domain" description="Peptidoglycan binding-like" evidence="2">
    <location>
        <begin position="549"/>
        <end position="607"/>
    </location>
</feature>
<evidence type="ECO:0000256" key="1">
    <source>
        <dbReference type="SAM" id="MobiDB-lite"/>
    </source>
</evidence>
<evidence type="ECO:0000313" key="3">
    <source>
        <dbReference type="EMBL" id="PSC70776.1"/>
    </source>
</evidence>
<feature type="compositionally biased region" description="Low complexity" evidence="1">
    <location>
        <begin position="185"/>
        <end position="195"/>
    </location>
</feature>
<dbReference type="Proteomes" id="UP000239649">
    <property type="component" value="Unassembled WGS sequence"/>
</dbReference>
<dbReference type="InterPro" id="IPR036365">
    <property type="entry name" value="PGBD-like_sf"/>
</dbReference>
<proteinExistence type="predicted"/>
<organism evidence="3 4">
    <name type="scientific">Micractinium conductrix</name>
    <dbReference type="NCBI Taxonomy" id="554055"/>
    <lineage>
        <taxon>Eukaryota</taxon>
        <taxon>Viridiplantae</taxon>
        <taxon>Chlorophyta</taxon>
        <taxon>core chlorophytes</taxon>
        <taxon>Trebouxiophyceae</taxon>
        <taxon>Chlorellales</taxon>
        <taxon>Chlorellaceae</taxon>
        <taxon>Chlorella clade</taxon>
        <taxon>Micractinium</taxon>
    </lineage>
</organism>
<dbReference type="SUPFAM" id="SSF47090">
    <property type="entry name" value="PGBD-like"/>
    <property type="match status" value="2"/>
</dbReference>